<evidence type="ECO:0000313" key="2">
    <source>
        <dbReference type="EMBL" id="OLP81876.1"/>
    </source>
</evidence>
<comment type="caution">
    <text evidence="1">The sequence shown here is derived from an EMBL/GenBank/DDBJ whole genome shotgun (WGS) entry which is preliminary data.</text>
</comment>
<keyword evidence="3" id="KW-1185">Reference proteome</keyword>
<dbReference type="Pfam" id="PF13450">
    <property type="entry name" value="NAD_binding_8"/>
    <property type="match status" value="1"/>
</dbReference>
<dbReference type="InterPro" id="IPR036188">
    <property type="entry name" value="FAD/NAD-bd_sf"/>
</dbReference>
<reference evidence="1 3" key="1">
    <citation type="submission" date="2016-02" db="EMBL/GenBank/DDBJ databases">
        <title>Genome analysis of coral dinoflagellate symbionts highlights evolutionary adaptations to a symbiotic lifestyle.</title>
        <authorList>
            <person name="Aranda M."/>
            <person name="Li Y."/>
            <person name="Liew Y.J."/>
            <person name="Baumgarten S."/>
            <person name="Simakov O."/>
            <person name="Wilson M."/>
            <person name="Piel J."/>
            <person name="Ashoor H."/>
            <person name="Bougouffa S."/>
            <person name="Bajic V.B."/>
            <person name="Ryu T."/>
            <person name="Ravasi T."/>
            <person name="Bayer T."/>
            <person name="Micklem G."/>
            <person name="Kim H."/>
            <person name="Bhak J."/>
            <person name="Lajeunesse T.C."/>
            <person name="Voolstra C.R."/>
        </authorList>
    </citation>
    <scope>NUCLEOTIDE SEQUENCE [LARGE SCALE GENOMIC DNA]</scope>
    <source>
        <strain evidence="1 3">CCMP2467</strain>
    </source>
</reference>
<dbReference type="Gene3D" id="3.90.660.10">
    <property type="match status" value="1"/>
</dbReference>
<evidence type="ECO:0000313" key="1">
    <source>
        <dbReference type="EMBL" id="OLP75657.1"/>
    </source>
</evidence>
<dbReference type="SUPFAM" id="SSF51905">
    <property type="entry name" value="FAD/NAD(P)-binding domain"/>
    <property type="match status" value="1"/>
</dbReference>
<dbReference type="PRINTS" id="PR00419">
    <property type="entry name" value="ADXRDTASE"/>
</dbReference>
<dbReference type="AlphaFoldDB" id="A0A1Q9BYA0"/>
<sequence length="610" mass="66524">MDMSEAGSRNLFGIEKARRSVRGKNESATLSLNAVASGKNHKYAATTSCSCVSLLPAAMPMGLRYAALSLGQAALGLASCSGTSRISGETWQAALSLSRSAEQLQFSAGTWSEWSKAWRPLAMEVVSDFDGSMADCPEGSVAALAHGLLAVDEVDGHFSVLELSPQGTPGLIIKMMHHKLSDLQLPAFPLEPSEWQQHWLMVVSSMLRFMYLKWVNMPHDNDFADVNQEDAFSPAVLRPHHDFLFRNFVDKFLASGSAAVVGIVGGGMAGVAAARVLSRTGVSVRLYERESALGGRLGAARVGEHWVGLGATYVKAKDPLFKAEMAKWEELGLASEWMVGTPHFIEAPGGFSERPELKAPTDRWHVGRPSMESLVELSPEELKHITRCGEVASVSWEEETWLLNGSDSVSALILALPLAPLRSLLPVGTIEAMLPADLLEKDFEKARVAADAGLQMDFRLGSDTARAWVFAAPLELPFRIAFVKDSPISLVLNDSSRLQQGSDKAEVWVVQTTTEWAAQYIKQAMPEEEVCAVLLREFARILGKDLPAVQQQKALTWVYGDMDYKLVEGHAWDVNRRLALAGDWCYNGRVEGAWLSGHHAAKKVLQALGL</sequence>
<dbReference type="EMBL" id="LSRX01001242">
    <property type="protein sequence ID" value="OLP81876.1"/>
    <property type="molecule type" value="Genomic_DNA"/>
</dbReference>
<accession>A0A1Q9BYA0</accession>
<gene>
    <name evidence="2" type="ORF">AK812_SmicGene37538</name>
    <name evidence="1" type="ORF">AK812_SmicGene44515</name>
</gene>
<evidence type="ECO:0000313" key="3">
    <source>
        <dbReference type="Proteomes" id="UP000186817"/>
    </source>
</evidence>
<dbReference type="PANTHER" id="PTHR16128">
    <property type="entry name" value="FAD/NAD(P)-BINDING OXIDOREDUCTASE FAMILY PROTEIN"/>
    <property type="match status" value="1"/>
</dbReference>
<organism evidence="1 3">
    <name type="scientific">Symbiodinium microadriaticum</name>
    <name type="common">Dinoflagellate</name>
    <name type="synonym">Zooxanthella microadriatica</name>
    <dbReference type="NCBI Taxonomy" id="2951"/>
    <lineage>
        <taxon>Eukaryota</taxon>
        <taxon>Sar</taxon>
        <taxon>Alveolata</taxon>
        <taxon>Dinophyceae</taxon>
        <taxon>Suessiales</taxon>
        <taxon>Symbiodiniaceae</taxon>
        <taxon>Symbiodinium</taxon>
    </lineage>
</organism>
<proteinExistence type="predicted"/>
<protein>
    <recommendedName>
        <fullName evidence="4">Amine oxidase domain-containing protein</fullName>
    </recommendedName>
</protein>
<dbReference type="Proteomes" id="UP000186817">
    <property type="component" value="Unassembled WGS sequence"/>
</dbReference>
<name>A0A1Q9BYA0_SYMMI</name>
<dbReference type="EMBL" id="LSRX01002345">
    <property type="protein sequence ID" value="OLP75657.1"/>
    <property type="molecule type" value="Genomic_DNA"/>
</dbReference>
<dbReference type="OrthoDB" id="2161133at2759"/>
<evidence type="ECO:0008006" key="4">
    <source>
        <dbReference type="Google" id="ProtNLM"/>
    </source>
</evidence>
<dbReference type="PANTHER" id="PTHR16128:SF5">
    <property type="entry name" value="FAD_NAD(P)-BINDING OXIDOREDUCTASE FAMILY PROTEIN"/>
    <property type="match status" value="1"/>
</dbReference>
<dbReference type="Gene3D" id="3.50.50.60">
    <property type="entry name" value="FAD/NAD(P)-binding domain"/>
    <property type="match status" value="1"/>
</dbReference>